<reference evidence="2" key="1">
    <citation type="journal article" date="2020" name="Stud. Mycol.">
        <title>101 Dothideomycetes genomes: a test case for predicting lifestyles and emergence of pathogens.</title>
        <authorList>
            <person name="Haridas S."/>
            <person name="Albert R."/>
            <person name="Binder M."/>
            <person name="Bloem J."/>
            <person name="Labutti K."/>
            <person name="Salamov A."/>
            <person name="Andreopoulos B."/>
            <person name="Baker S."/>
            <person name="Barry K."/>
            <person name="Bills G."/>
            <person name="Bluhm B."/>
            <person name="Cannon C."/>
            <person name="Castanera R."/>
            <person name="Culley D."/>
            <person name="Daum C."/>
            <person name="Ezra D."/>
            <person name="Gonzalez J."/>
            <person name="Henrissat B."/>
            <person name="Kuo A."/>
            <person name="Liang C."/>
            <person name="Lipzen A."/>
            <person name="Lutzoni F."/>
            <person name="Magnuson J."/>
            <person name="Mondo S."/>
            <person name="Nolan M."/>
            <person name="Ohm R."/>
            <person name="Pangilinan J."/>
            <person name="Park H.-J."/>
            <person name="Ramirez L."/>
            <person name="Alfaro M."/>
            <person name="Sun H."/>
            <person name="Tritt A."/>
            <person name="Yoshinaga Y."/>
            <person name="Zwiers L.-H."/>
            <person name="Turgeon B."/>
            <person name="Goodwin S."/>
            <person name="Spatafora J."/>
            <person name="Crous P."/>
            <person name="Grigoriev I."/>
        </authorList>
    </citation>
    <scope>NUCLEOTIDE SEQUENCE</scope>
    <source>
        <strain evidence="2">CBS 269.34</strain>
    </source>
</reference>
<dbReference type="AlphaFoldDB" id="A0A6A6QFZ3"/>
<proteinExistence type="predicted"/>
<dbReference type="SUPFAM" id="SSF56112">
    <property type="entry name" value="Protein kinase-like (PK-like)"/>
    <property type="match status" value="1"/>
</dbReference>
<dbReference type="PANTHER" id="PTHR21310:SF15">
    <property type="entry name" value="AMINOGLYCOSIDE PHOSPHOTRANSFERASE DOMAIN-CONTAINING PROTEIN"/>
    <property type="match status" value="1"/>
</dbReference>
<name>A0A6A6QFZ3_9PEZI</name>
<sequence>MPTSSGLGNLYNLGHINDKLPKIPEHQIHQLIDSVQLERPTRVRRWANEGEYHSIWLLVYPDSPHHDLVLRISGTHLPRIKTENEVAVMSWVAGSTKIPIPQVVRYDSSTDNPIRHEYTILTRAVGNTLDVEWPHLDENLRMTVLDAFADYLAELHAVEWQHIGGLRIVDGKIVSGPVLEESFWQVPDIARIWPRESVESLNIQGPFSTYVEYITAHIQKYVYAIRRHEALGGMRELLPEINRFINAIQRDAEELNRVKLRLAHKDLHFHNVMAFLAHTPIDDQAVARKLALVKIFDERCSARGITFLRDAEFTSKKQESMQAVADYLRSLVEVIPRGEKLGLAMGWRRELERNMAVFE</sequence>
<protein>
    <recommendedName>
        <fullName evidence="1">Aminoglycoside phosphotransferase domain-containing protein</fullName>
    </recommendedName>
</protein>
<dbReference type="InterPro" id="IPR002575">
    <property type="entry name" value="Aminoglycoside_PTrfase"/>
</dbReference>
<evidence type="ECO:0000313" key="2">
    <source>
        <dbReference type="EMBL" id="KAF2491328.1"/>
    </source>
</evidence>
<dbReference type="InterPro" id="IPR051678">
    <property type="entry name" value="AGP_Transferase"/>
</dbReference>
<dbReference type="PANTHER" id="PTHR21310">
    <property type="entry name" value="AMINOGLYCOSIDE PHOSPHOTRANSFERASE-RELATED-RELATED"/>
    <property type="match status" value="1"/>
</dbReference>
<dbReference type="OrthoDB" id="2906425at2759"/>
<gene>
    <name evidence="2" type="ORF">BU16DRAFT_574502</name>
</gene>
<accession>A0A6A6QFZ3</accession>
<evidence type="ECO:0000259" key="1">
    <source>
        <dbReference type="Pfam" id="PF01636"/>
    </source>
</evidence>
<dbReference type="Gene3D" id="3.90.1200.10">
    <property type="match status" value="1"/>
</dbReference>
<dbReference type="Pfam" id="PF01636">
    <property type="entry name" value="APH"/>
    <property type="match status" value="1"/>
</dbReference>
<evidence type="ECO:0000313" key="3">
    <source>
        <dbReference type="Proteomes" id="UP000799750"/>
    </source>
</evidence>
<dbReference type="InterPro" id="IPR011009">
    <property type="entry name" value="Kinase-like_dom_sf"/>
</dbReference>
<dbReference type="Proteomes" id="UP000799750">
    <property type="component" value="Unassembled WGS sequence"/>
</dbReference>
<organism evidence="2 3">
    <name type="scientific">Lophium mytilinum</name>
    <dbReference type="NCBI Taxonomy" id="390894"/>
    <lineage>
        <taxon>Eukaryota</taxon>
        <taxon>Fungi</taxon>
        <taxon>Dikarya</taxon>
        <taxon>Ascomycota</taxon>
        <taxon>Pezizomycotina</taxon>
        <taxon>Dothideomycetes</taxon>
        <taxon>Pleosporomycetidae</taxon>
        <taxon>Mytilinidiales</taxon>
        <taxon>Mytilinidiaceae</taxon>
        <taxon>Lophium</taxon>
    </lineage>
</organism>
<keyword evidence="3" id="KW-1185">Reference proteome</keyword>
<feature type="domain" description="Aminoglycoside phosphotransferase" evidence="1">
    <location>
        <begin position="56"/>
        <end position="274"/>
    </location>
</feature>
<dbReference type="EMBL" id="MU004195">
    <property type="protein sequence ID" value="KAF2491328.1"/>
    <property type="molecule type" value="Genomic_DNA"/>
</dbReference>